<organism evidence="1 2">
    <name type="scientific">Pygocentrus nattereri</name>
    <name type="common">Red-bellied piranha</name>
    <dbReference type="NCBI Taxonomy" id="42514"/>
    <lineage>
        <taxon>Eukaryota</taxon>
        <taxon>Metazoa</taxon>
        <taxon>Chordata</taxon>
        <taxon>Craniata</taxon>
        <taxon>Vertebrata</taxon>
        <taxon>Euteleostomi</taxon>
        <taxon>Actinopterygii</taxon>
        <taxon>Neopterygii</taxon>
        <taxon>Teleostei</taxon>
        <taxon>Ostariophysi</taxon>
        <taxon>Characiformes</taxon>
        <taxon>Characoidei</taxon>
        <taxon>Pygocentrus</taxon>
    </lineage>
</organism>
<accession>A0A3B4D5B3</accession>
<proteinExistence type="predicted"/>
<reference evidence="1" key="2">
    <citation type="submission" date="2025-08" db="UniProtKB">
        <authorList>
            <consortium name="Ensembl"/>
        </authorList>
    </citation>
    <scope>IDENTIFICATION</scope>
</reference>
<sequence length="67" mass="7140">HSFNTFIHPPDEGSSNTHLSLESMSSSGFRNLKCTNNGLTMVSVSVMVAGAKMVCTMNLCLLFSLGS</sequence>
<evidence type="ECO:0000313" key="1">
    <source>
        <dbReference type="Ensembl" id="ENSPNAP00000018099.2"/>
    </source>
</evidence>
<dbReference type="GeneTree" id="ENSGT01030000234767"/>
<dbReference type="Ensembl" id="ENSPNAT00000027179.2">
    <property type="protein sequence ID" value="ENSPNAP00000018099.2"/>
    <property type="gene ID" value="ENSPNAG00000005637.2"/>
</dbReference>
<keyword evidence="2" id="KW-1185">Reference proteome</keyword>
<protein>
    <submittedName>
        <fullName evidence="1">Uncharacterized protein</fullName>
    </submittedName>
</protein>
<dbReference type="AlphaFoldDB" id="A0A3B4D5B3"/>
<evidence type="ECO:0000313" key="2">
    <source>
        <dbReference type="Proteomes" id="UP001501920"/>
    </source>
</evidence>
<dbReference type="Proteomes" id="UP001501920">
    <property type="component" value="Chromosome 19"/>
</dbReference>
<reference evidence="1" key="3">
    <citation type="submission" date="2025-09" db="UniProtKB">
        <authorList>
            <consortium name="Ensembl"/>
        </authorList>
    </citation>
    <scope>IDENTIFICATION</scope>
</reference>
<name>A0A3B4D5B3_PYGNA</name>
<reference evidence="1 2" key="1">
    <citation type="submission" date="2020-10" db="EMBL/GenBank/DDBJ databases">
        <title>Pygocentrus nattereri (red-bellied piranha) genome, fPygNat1, primary haplotype.</title>
        <authorList>
            <person name="Myers G."/>
            <person name="Meyer A."/>
            <person name="Karagic N."/>
            <person name="Pippel M."/>
            <person name="Winkler S."/>
            <person name="Tracey A."/>
            <person name="Wood J."/>
            <person name="Formenti G."/>
            <person name="Howe K."/>
            <person name="Fedrigo O."/>
            <person name="Jarvis E.D."/>
        </authorList>
    </citation>
    <scope>NUCLEOTIDE SEQUENCE [LARGE SCALE GENOMIC DNA]</scope>
</reference>
<dbReference type="OMA" id="NFYFSRV"/>